<dbReference type="GO" id="GO:0005886">
    <property type="term" value="C:plasma membrane"/>
    <property type="evidence" value="ECO:0007669"/>
    <property type="project" value="UniProtKB-SubCell"/>
</dbReference>
<feature type="transmembrane region" description="Helical" evidence="8">
    <location>
        <begin position="244"/>
        <end position="264"/>
    </location>
</feature>
<dbReference type="VEuPathDB" id="VectorBase:ACUA023418"/>
<dbReference type="AlphaFoldDB" id="A0A182MPV1"/>
<dbReference type="Proteomes" id="UP000075883">
    <property type="component" value="Unassembled WGS sequence"/>
</dbReference>
<keyword evidence="7" id="KW-0325">Glycoprotein</keyword>
<evidence type="ECO:0008006" key="11">
    <source>
        <dbReference type="Google" id="ProtNLM"/>
    </source>
</evidence>
<dbReference type="InterPro" id="IPR052192">
    <property type="entry name" value="Insect_Ionotropic_Sensory_Rcpt"/>
</dbReference>
<evidence type="ECO:0000256" key="1">
    <source>
        <dbReference type="ARBA" id="ARBA00004651"/>
    </source>
</evidence>
<dbReference type="EnsemblMetazoa" id="ACUA023418-RA">
    <property type="protein sequence ID" value="ACUA023418-PA"/>
    <property type="gene ID" value="ACUA023418"/>
</dbReference>
<evidence type="ECO:0000256" key="8">
    <source>
        <dbReference type="SAM" id="Phobius"/>
    </source>
</evidence>
<keyword evidence="5 8" id="KW-0472">Membrane</keyword>
<keyword evidence="4 8" id="KW-1133">Transmembrane helix</keyword>
<organism evidence="9 10">
    <name type="scientific">Anopheles culicifacies</name>
    <dbReference type="NCBI Taxonomy" id="139723"/>
    <lineage>
        <taxon>Eukaryota</taxon>
        <taxon>Metazoa</taxon>
        <taxon>Ecdysozoa</taxon>
        <taxon>Arthropoda</taxon>
        <taxon>Hexapoda</taxon>
        <taxon>Insecta</taxon>
        <taxon>Pterygota</taxon>
        <taxon>Neoptera</taxon>
        <taxon>Endopterygota</taxon>
        <taxon>Diptera</taxon>
        <taxon>Nematocera</taxon>
        <taxon>Culicoidea</taxon>
        <taxon>Culicidae</taxon>
        <taxon>Anophelinae</taxon>
        <taxon>Anopheles</taxon>
        <taxon>culicifacies species complex</taxon>
    </lineage>
</organism>
<evidence type="ECO:0000256" key="3">
    <source>
        <dbReference type="ARBA" id="ARBA00022692"/>
    </source>
</evidence>
<dbReference type="EMBL" id="AXCM01006556">
    <property type="status" value="NOT_ANNOTATED_CDS"/>
    <property type="molecule type" value="Genomic_DNA"/>
</dbReference>
<comment type="subcellular location">
    <subcellularLocation>
        <location evidence="1">Cell membrane</location>
        <topology evidence="1">Multi-pass membrane protein</topology>
    </subcellularLocation>
</comment>
<protein>
    <recommendedName>
        <fullName evidence="11">Ionotropic glutamate receptor C-terminal domain-containing protein</fullName>
    </recommendedName>
</protein>
<evidence type="ECO:0000256" key="7">
    <source>
        <dbReference type="ARBA" id="ARBA00023180"/>
    </source>
</evidence>
<evidence type="ECO:0000256" key="5">
    <source>
        <dbReference type="ARBA" id="ARBA00023136"/>
    </source>
</evidence>
<proteinExistence type="predicted"/>
<accession>A0A182MPV1</accession>
<feature type="transmembrane region" description="Helical" evidence="8">
    <location>
        <begin position="300"/>
        <end position="326"/>
    </location>
</feature>
<keyword evidence="10" id="KW-1185">Reference proteome</keyword>
<evidence type="ECO:0000256" key="2">
    <source>
        <dbReference type="ARBA" id="ARBA00022475"/>
    </source>
</evidence>
<reference evidence="9" key="2">
    <citation type="submission" date="2020-05" db="UniProtKB">
        <authorList>
            <consortium name="EnsemblMetazoa"/>
        </authorList>
    </citation>
    <scope>IDENTIFICATION</scope>
    <source>
        <strain evidence="9">A-37</strain>
    </source>
</reference>
<name>A0A182MPV1_9DIPT</name>
<evidence type="ECO:0000313" key="10">
    <source>
        <dbReference type="Proteomes" id="UP000075883"/>
    </source>
</evidence>
<dbReference type="PANTHER" id="PTHR42643:SF30">
    <property type="entry name" value="IONOTROPIC RECEPTOR 40A-RELATED"/>
    <property type="match status" value="1"/>
</dbReference>
<keyword evidence="2" id="KW-1003">Cell membrane</keyword>
<sequence length="502" mass="58672">MLKLHRQVCPVEQYPNLVILRFSDESLLETMLPAFMTDPTYTKTIFDEMMIFLKDDQFYYSCNFVPIGSSEHENIYRAMKYSKSTFLFYPTWLSAELHQSNDSAIALSSRKGYEVLYDHSSIKEILHWNIYSNQTIAIDPRNLIVPDDTRDLHGFEIVMYSIYHNSEVMPFDTYLLEMIANKRNGTAVHENTWSSRISVCVVINPKDMPDQAMISGPGTTYIAVLTQRAKPKSIVSILVDPFDMYTWITYLVLVLTMAVSLALFGELLGRRHFVEIVLELIMISLAGPSRTYGGSFENRIITVFCLMGIVLVSSYQSLVISFMSFVRYHPEIDTLADIYERCIFTAHKDTLGLNVTTYELNHFPSIEQTCYIDYVRDSEEQSIANYEKFINDPERLRARVENLRHAKVKFYEYPLCYLVMNLPFRKFFKFYVQAIIESGIYEYYYRNRSQTKWQYEQEKFINRAAQTQSANRPKPPMKIILRALWEEKFSAATRNKPQSCLH</sequence>
<keyword evidence="6" id="KW-0675">Receptor</keyword>
<evidence type="ECO:0000256" key="4">
    <source>
        <dbReference type="ARBA" id="ARBA00022989"/>
    </source>
</evidence>
<reference evidence="10" key="1">
    <citation type="submission" date="2013-09" db="EMBL/GenBank/DDBJ databases">
        <title>The Genome Sequence of Anopheles culicifacies species A.</title>
        <authorList>
            <consortium name="The Broad Institute Genomics Platform"/>
            <person name="Neafsey D.E."/>
            <person name="Besansky N."/>
            <person name="Howell P."/>
            <person name="Walton C."/>
            <person name="Young S.K."/>
            <person name="Zeng Q."/>
            <person name="Gargeya S."/>
            <person name="Fitzgerald M."/>
            <person name="Haas B."/>
            <person name="Abouelleil A."/>
            <person name="Allen A.W."/>
            <person name="Alvarado L."/>
            <person name="Arachchi H.M."/>
            <person name="Berlin A.M."/>
            <person name="Chapman S.B."/>
            <person name="Gainer-Dewar J."/>
            <person name="Goldberg J."/>
            <person name="Griggs A."/>
            <person name="Gujja S."/>
            <person name="Hansen M."/>
            <person name="Howarth C."/>
            <person name="Imamovic A."/>
            <person name="Ireland A."/>
            <person name="Larimer J."/>
            <person name="McCowan C."/>
            <person name="Murphy C."/>
            <person name="Pearson M."/>
            <person name="Poon T.W."/>
            <person name="Priest M."/>
            <person name="Roberts A."/>
            <person name="Saif S."/>
            <person name="Shea T."/>
            <person name="Sisk P."/>
            <person name="Sykes S."/>
            <person name="Wortman J."/>
            <person name="Nusbaum C."/>
            <person name="Birren B."/>
        </authorList>
    </citation>
    <scope>NUCLEOTIDE SEQUENCE [LARGE SCALE GENOMIC DNA]</scope>
    <source>
        <strain evidence="10">A-37</strain>
    </source>
</reference>
<dbReference type="PANTHER" id="PTHR42643">
    <property type="entry name" value="IONOTROPIC RECEPTOR 20A-RELATED"/>
    <property type="match status" value="1"/>
</dbReference>
<evidence type="ECO:0000256" key="6">
    <source>
        <dbReference type="ARBA" id="ARBA00023170"/>
    </source>
</evidence>
<keyword evidence="3 8" id="KW-0812">Transmembrane</keyword>
<evidence type="ECO:0000313" key="9">
    <source>
        <dbReference type="EnsemblMetazoa" id="ACUA023418-PA"/>
    </source>
</evidence>